<dbReference type="RefSeq" id="WP_195411696.1">
    <property type="nucleotide sequence ID" value="NZ_CP072227.1"/>
</dbReference>
<reference evidence="1" key="1">
    <citation type="journal article" date="2021" name="PLoS Genet.">
        <title>Mobile Type VI secretion system loci of the gut Bacteroidales display extensive intra-ecosystem transfer, multi-species spread and geographical clustering.</title>
        <authorList>
            <person name="Garcia-Bayona L."/>
            <person name="Coyne M.J."/>
            <person name="Comstock L.E."/>
        </authorList>
    </citation>
    <scope>NUCLEOTIDE SEQUENCE</scope>
    <source>
        <strain evidence="1">CL11T00C20</strain>
    </source>
</reference>
<dbReference type="KEGG" id="beg:INE88_02274"/>
<evidence type="ECO:0000313" key="2">
    <source>
        <dbReference type="Proteomes" id="UP000679226"/>
    </source>
</evidence>
<proteinExistence type="predicted"/>
<gene>
    <name evidence="1" type="ORF">INE88_02274</name>
</gene>
<evidence type="ECO:0000313" key="1">
    <source>
        <dbReference type="EMBL" id="QUT45453.1"/>
    </source>
</evidence>
<dbReference type="EMBL" id="CP072227">
    <property type="protein sequence ID" value="QUT45453.1"/>
    <property type="molecule type" value="Genomic_DNA"/>
</dbReference>
<accession>A0A975KGC2</accession>
<protein>
    <submittedName>
        <fullName evidence="1">Uncharacterized protein</fullName>
    </submittedName>
</protein>
<name>A0A975KGC2_9BACE</name>
<dbReference type="CDD" id="cd19958">
    <property type="entry name" value="pyocin_knob"/>
    <property type="match status" value="1"/>
</dbReference>
<sequence length="122" mass="13525">MADKRMNEFKEVDKVDKLLGLDDSGNGCCIRNDVLLDNLFQVRGTVSSDLDNYTSNGVYGINKDVYNIGLCGLGMLIVFSAPGTAYGGNPIVQFVINSNGVIITRIKWHVNDWSDWRTISFT</sequence>
<organism evidence="1 2">
    <name type="scientific">Bacteroides eggerthii</name>
    <dbReference type="NCBI Taxonomy" id="28111"/>
    <lineage>
        <taxon>Bacteria</taxon>
        <taxon>Pseudomonadati</taxon>
        <taxon>Bacteroidota</taxon>
        <taxon>Bacteroidia</taxon>
        <taxon>Bacteroidales</taxon>
        <taxon>Bacteroidaceae</taxon>
        <taxon>Bacteroides</taxon>
    </lineage>
</organism>
<dbReference type="Proteomes" id="UP000679226">
    <property type="component" value="Chromosome"/>
</dbReference>
<dbReference type="AlphaFoldDB" id="A0A975KGC2"/>